<dbReference type="EMBL" id="CAJNOC010007270">
    <property type="protein sequence ID" value="CAF1095454.1"/>
    <property type="molecule type" value="Genomic_DNA"/>
</dbReference>
<evidence type="ECO:0000313" key="2">
    <source>
        <dbReference type="EMBL" id="CAF1095454.1"/>
    </source>
</evidence>
<evidence type="ECO:0000313" key="3">
    <source>
        <dbReference type="Proteomes" id="UP000663879"/>
    </source>
</evidence>
<sequence length="199" mass="22613">MGPKKVLKKKREETESDSPSENEAPKKLQKKTNKDENDVEMIAIEFFIPNEKHPFHFLQKVPGSVEVSKIIDPTDREELTKNATVKFVHELYNNHLMVDGIIQSNKIFLVPKVKTGKFREQQRPNGSLERSLASINDSLLKLNSNIQKMTEDNNEIKTFINCPRTSQSSTKANNKAVSRDSNSSGSDEERDEINLNSSI</sequence>
<feature type="non-terminal residue" evidence="2">
    <location>
        <position position="1"/>
    </location>
</feature>
<evidence type="ECO:0000256" key="1">
    <source>
        <dbReference type="SAM" id="MobiDB-lite"/>
    </source>
</evidence>
<organism evidence="2 3">
    <name type="scientific">Brachionus calyciflorus</name>
    <dbReference type="NCBI Taxonomy" id="104777"/>
    <lineage>
        <taxon>Eukaryota</taxon>
        <taxon>Metazoa</taxon>
        <taxon>Spiralia</taxon>
        <taxon>Gnathifera</taxon>
        <taxon>Rotifera</taxon>
        <taxon>Eurotatoria</taxon>
        <taxon>Monogononta</taxon>
        <taxon>Pseudotrocha</taxon>
        <taxon>Ploima</taxon>
        <taxon>Brachionidae</taxon>
        <taxon>Brachionus</taxon>
    </lineage>
</organism>
<dbReference type="OrthoDB" id="10195144at2759"/>
<reference evidence="2" key="1">
    <citation type="submission" date="2021-02" db="EMBL/GenBank/DDBJ databases">
        <authorList>
            <person name="Nowell W R."/>
        </authorList>
    </citation>
    <scope>NUCLEOTIDE SEQUENCE</scope>
    <source>
        <strain evidence="2">Ploen Becks lab</strain>
    </source>
</reference>
<feature type="region of interest" description="Disordered" evidence="1">
    <location>
        <begin position="163"/>
        <end position="199"/>
    </location>
</feature>
<gene>
    <name evidence="2" type="ORF">OXX778_LOCUS20883</name>
</gene>
<comment type="caution">
    <text evidence="2">The sequence shown here is derived from an EMBL/GenBank/DDBJ whole genome shotgun (WGS) entry which is preliminary data.</text>
</comment>
<accession>A0A814NLS4</accession>
<dbReference type="Proteomes" id="UP000663879">
    <property type="component" value="Unassembled WGS sequence"/>
</dbReference>
<keyword evidence="3" id="KW-1185">Reference proteome</keyword>
<protein>
    <submittedName>
        <fullName evidence="2">Uncharacterized protein</fullName>
    </submittedName>
</protein>
<feature type="compositionally biased region" description="Polar residues" evidence="1">
    <location>
        <begin position="163"/>
        <end position="185"/>
    </location>
</feature>
<proteinExistence type="predicted"/>
<feature type="region of interest" description="Disordered" evidence="1">
    <location>
        <begin position="1"/>
        <end position="35"/>
    </location>
</feature>
<dbReference type="AlphaFoldDB" id="A0A814NLS4"/>
<name>A0A814NLS4_9BILA</name>